<dbReference type="EMBL" id="CM023474">
    <property type="protein sequence ID" value="KAH7950382.1"/>
    <property type="molecule type" value="Genomic_DNA"/>
</dbReference>
<reference evidence="1" key="1">
    <citation type="submission" date="2020-05" db="EMBL/GenBank/DDBJ databases">
        <title>Large-scale comparative analyses of tick genomes elucidate their genetic diversity and vector capacities.</title>
        <authorList>
            <person name="Jia N."/>
            <person name="Wang J."/>
            <person name="Shi W."/>
            <person name="Du L."/>
            <person name="Sun Y."/>
            <person name="Zhan W."/>
            <person name="Jiang J."/>
            <person name="Wang Q."/>
            <person name="Zhang B."/>
            <person name="Ji P."/>
            <person name="Sakyi L.B."/>
            <person name="Cui X."/>
            <person name="Yuan T."/>
            <person name="Jiang B."/>
            <person name="Yang W."/>
            <person name="Lam T.T.-Y."/>
            <person name="Chang Q."/>
            <person name="Ding S."/>
            <person name="Wang X."/>
            <person name="Zhu J."/>
            <person name="Ruan X."/>
            <person name="Zhao L."/>
            <person name="Wei J."/>
            <person name="Que T."/>
            <person name="Du C."/>
            <person name="Cheng J."/>
            <person name="Dai P."/>
            <person name="Han X."/>
            <person name="Huang E."/>
            <person name="Gao Y."/>
            <person name="Liu J."/>
            <person name="Shao H."/>
            <person name="Ye R."/>
            <person name="Li L."/>
            <person name="Wei W."/>
            <person name="Wang X."/>
            <person name="Wang C."/>
            <person name="Yang T."/>
            <person name="Huo Q."/>
            <person name="Li W."/>
            <person name="Guo W."/>
            <person name="Chen H."/>
            <person name="Zhou L."/>
            <person name="Ni X."/>
            <person name="Tian J."/>
            <person name="Zhou Y."/>
            <person name="Sheng Y."/>
            <person name="Liu T."/>
            <person name="Pan Y."/>
            <person name="Xia L."/>
            <person name="Li J."/>
            <person name="Zhao F."/>
            <person name="Cao W."/>
        </authorList>
    </citation>
    <scope>NUCLEOTIDE SEQUENCE</scope>
    <source>
        <strain evidence="1">Dsil-2018</strain>
    </source>
</reference>
<evidence type="ECO:0000313" key="2">
    <source>
        <dbReference type="Proteomes" id="UP000821865"/>
    </source>
</evidence>
<evidence type="ECO:0000313" key="1">
    <source>
        <dbReference type="EMBL" id="KAH7950382.1"/>
    </source>
</evidence>
<protein>
    <submittedName>
        <fullName evidence="1">Uncharacterized protein</fullName>
    </submittedName>
</protein>
<dbReference type="Proteomes" id="UP000821865">
    <property type="component" value="Chromosome 5"/>
</dbReference>
<sequence>METIENIETWTNMLNATTKDATQTVEAEPEATMLDSRLAHLMEARNSLRRHWKRQRRNGNLRKRIAQLNRDIEHHSSVLCRQQWHAVCQEADGQLHKGKTWCLLRHLLNDQTTKGAQHYMLNKTIHKAVKKMGAAEVQRRLDAKYLPVTPTDPLPSYEGATKERLDADIEEWEWFLAHAGELDAGPNRNEEADTEAHALTSRGSPSTHSWEPQRPDAEDEEYSITTYGDVLQWYRTSRRLYPPPHRDLQRREAATLRQLQVQAIWTPVWAKHVCPEVYTTDICQHCKKAPPPRDTSSGTVRHRRVTKKKRCQLPSAARSSAESQATKRRGPARD</sequence>
<proteinExistence type="predicted"/>
<gene>
    <name evidence="1" type="ORF">HPB49_023347</name>
</gene>
<name>A0ACB8CTM5_DERSI</name>
<organism evidence="1 2">
    <name type="scientific">Dermacentor silvarum</name>
    <name type="common">Tick</name>
    <dbReference type="NCBI Taxonomy" id="543639"/>
    <lineage>
        <taxon>Eukaryota</taxon>
        <taxon>Metazoa</taxon>
        <taxon>Ecdysozoa</taxon>
        <taxon>Arthropoda</taxon>
        <taxon>Chelicerata</taxon>
        <taxon>Arachnida</taxon>
        <taxon>Acari</taxon>
        <taxon>Parasitiformes</taxon>
        <taxon>Ixodida</taxon>
        <taxon>Ixodoidea</taxon>
        <taxon>Ixodidae</taxon>
        <taxon>Rhipicephalinae</taxon>
        <taxon>Dermacentor</taxon>
    </lineage>
</organism>
<accession>A0ACB8CTM5</accession>
<keyword evidence="2" id="KW-1185">Reference proteome</keyword>
<comment type="caution">
    <text evidence="1">The sequence shown here is derived from an EMBL/GenBank/DDBJ whole genome shotgun (WGS) entry which is preliminary data.</text>
</comment>